<reference evidence="1" key="2">
    <citation type="submission" date="2025-09" db="UniProtKB">
        <authorList>
            <consortium name="Ensembl"/>
        </authorList>
    </citation>
    <scope>IDENTIFICATION</scope>
</reference>
<evidence type="ECO:0000313" key="1">
    <source>
        <dbReference type="Ensembl" id="ENSPTEP00000025923.1"/>
    </source>
</evidence>
<sequence>MGRILLLSYITKHTNSDNTTNGKYEPKKFTPISSTNCPFLIFACSPMDWLWQCNACIMFSN</sequence>
<reference evidence="1" key="1">
    <citation type="submission" date="2025-08" db="UniProtKB">
        <authorList>
            <consortium name="Ensembl"/>
        </authorList>
    </citation>
    <scope>IDENTIFICATION</scope>
</reference>
<proteinExistence type="predicted"/>
<name>A0A8C9HVZ8_9PRIM</name>
<accession>A0A8C9HVZ8</accession>
<dbReference type="AlphaFoldDB" id="A0A8C9HVZ8"/>
<keyword evidence="2" id="KW-1185">Reference proteome</keyword>
<evidence type="ECO:0000313" key="2">
    <source>
        <dbReference type="Proteomes" id="UP000694416"/>
    </source>
</evidence>
<protein>
    <submittedName>
        <fullName evidence="1">Uncharacterized protein</fullName>
    </submittedName>
</protein>
<organism evidence="1 2">
    <name type="scientific">Piliocolobus tephrosceles</name>
    <name type="common">Ugandan red Colobus</name>
    <dbReference type="NCBI Taxonomy" id="591936"/>
    <lineage>
        <taxon>Eukaryota</taxon>
        <taxon>Metazoa</taxon>
        <taxon>Chordata</taxon>
        <taxon>Craniata</taxon>
        <taxon>Vertebrata</taxon>
        <taxon>Euteleostomi</taxon>
        <taxon>Mammalia</taxon>
        <taxon>Eutheria</taxon>
        <taxon>Euarchontoglires</taxon>
        <taxon>Primates</taxon>
        <taxon>Haplorrhini</taxon>
        <taxon>Catarrhini</taxon>
        <taxon>Cercopithecidae</taxon>
        <taxon>Colobinae</taxon>
        <taxon>Piliocolobus</taxon>
    </lineage>
</organism>
<dbReference type="Ensembl" id="ENSPTET00000036576.1">
    <property type="protein sequence ID" value="ENSPTEP00000025923.1"/>
    <property type="gene ID" value="ENSPTEG00000026106.1"/>
</dbReference>
<dbReference type="Proteomes" id="UP000694416">
    <property type="component" value="Unplaced"/>
</dbReference>